<organism evidence="2 3">
    <name type="scientific">Paenibacillus typhae</name>
    <dbReference type="NCBI Taxonomy" id="1174501"/>
    <lineage>
        <taxon>Bacteria</taxon>
        <taxon>Bacillati</taxon>
        <taxon>Bacillota</taxon>
        <taxon>Bacilli</taxon>
        <taxon>Bacillales</taxon>
        <taxon>Paenibacillaceae</taxon>
        <taxon>Paenibacillus</taxon>
    </lineage>
</organism>
<name>A0A1G8J5M3_9BACL</name>
<dbReference type="PROSITE" id="PS51257">
    <property type="entry name" value="PROKAR_LIPOPROTEIN"/>
    <property type="match status" value="1"/>
</dbReference>
<proteinExistence type="predicted"/>
<dbReference type="RefSeq" id="WP_090712826.1">
    <property type="nucleotide sequence ID" value="NZ_CBCSKY010000004.1"/>
</dbReference>
<dbReference type="OrthoDB" id="2111555at2"/>
<evidence type="ECO:0000313" key="2">
    <source>
        <dbReference type="EMBL" id="SDI26333.1"/>
    </source>
</evidence>
<dbReference type="STRING" id="1174501.SAMN05216192_10478"/>
<evidence type="ECO:0000256" key="1">
    <source>
        <dbReference type="SAM" id="SignalP"/>
    </source>
</evidence>
<evidence type="ECO:0008006" key="4">
    <source>
        <dbReference type="Google" id="ProtNLM"/>
    </source>
</evidence>
<evidence type="ECO:0000313" key="3">
    <source>
        <dbReference type="Proteomes" id="UP000199050"/>
    </source>
</evidence>
<reference evidence="3" key="1">
    <citation type="submission" date="2016-10" db="EMBL/GenBank/DDBJ databases">
        <authorList>
            <person name="Varghese N."/>
            <person name="Submissions S."/>
        </authorList>
    </citation>
    <scope>NUCLEOTIDE SEQUENCE [LARGE SCALE GENOMIC DNA]</scope>
    <source>
        <strain evidence="3">CGMCC 1.11012</strain>
    </source>
</reference>
<feature type="chain" id="PRO_5011689842" description="Polymer-forming protein" evidence="1">
    <location>
        <begin position="28"/>
        <end position="180"/>
    </location>
</feature>
<protein>
    <recommendedName>
        <fullName evidence="4">Polymer-forming protein</fullName>
    </recommendedName>
</protein>
<dbReference type="Proteomes" id="UP000199050">
    <property type="component" value="Unassembled WGS sequence"/>
</dbReference>
<sequence length="180" mass="19117">MNKITFVTAVLALTLLMGCSDSGSSNAVDNTAGSTNGTGTADAVTTASIVDNEAAFRHTLSKDGTWIAAALRDLTFTDELVVDGQFVHNGGPARKIALYTQDEDQSITNSFTLTAPRLTVRSENTRLEGGIYIGDVYVEADGFTIISATVRGNIYFANKQYLSTFKLGDQGMVSGSTKIK</sequence>
<keyword evidence="1" id="KW-0732">Signal</keyword>
<gene>
    <name evidence="2" type="ORF">SAMN05216192_10478</name>
</gene>
<dbReference type="EMBL" id="FNDX01000004">
    <property type="protein sequence ID" value="SDI26333.1"/>
    <property type="molecule type" value="Genomic_DNA"/>
</dbReference>
<accession>A0A1G8J5M3</accession>
<keyword evidence="3" id="KW-1185">Reference proteome</keyword>
<dbReference type="AlphaFoldDB" id="A0A1G8J5M3"/>
<feature type="signal peptide" evidence="1">
    <location>
        <begin position="1"/>
        <end position="27"/>
    </location>
</feature>